<dbReference type="InterPro" id="IPR036397">
    <property type="entry name" value="RNaseH_sf"/>
</dbReference>
<feature type="region of interest" description="Disordered" evidence="7">
    <location>
        <begin position="844"/>
        <end position="864"/>
    </location>
</feature>
<dbReference type="PANTHER" id="PTHR10133:SF27">
    <property type="entry name" value="DNA POLYMERASE NU"/>
    <property type="match status" value="1"/>
</dbReference>
<name>A0ABR0VCR1_REHGL</name>
<dbReference type="SMART" id="SM00482">
    <property type="entry name" value="POLAc"/>
    <property type="match status" value="1"/>
</dbReference>
<keyword evidence="4" id="KW-0418">Kinase</keyword>
<gene>
    <name evidence="9" type="ORF">DH2020_033371</name>
</gene>
<dbReference type="Pfam" id="PF00476">
    <property type="entry name" value="DNA_pol_A"/>
    <property type="match status" value="2"/>
</dbReference>
<dbReference type="EMBL" id="JABTTQ020001235">
    <property type="protein sequence ID" value="KAK6132891.1"/>
    <property type="molecule type" value="Genomic_DNA"/>
</dbReference>
<dbReference type="InterPro" id="IPR017441">
    <property type="entry name" value="Protein_kinase_ATP_BS"/>
</dbReference>
<dbReference type="InterPro" id="IPR001098">
    <property type="entry name" value="DNA-dir_DNA_pol_A_palm_dom"/>
</dbReference>
<dbReference type="Gene3D" id="3.30.200.20">
    <property type="entry name" value="Phosphorylase Kinase, domain 1"/>
    <property type="match status" value="1"/>
</dbReference>
<evidence type="ECO:0000256" key="3">
    <source>
        <dbReference type="ARBA" id="ARBA00022741"/>
    </source>
</evidence>
<evidence type="ECO:0000256" key="2">
    <source>
        <dbReference type="ARBA" id="ARBA00022705"/>
    </source>
</evidence>
<keyword evidence="3 6" id="KW-0547">Nucleotide-binding</keyword>
<keyword evidence="5 6" id="KW-0067">ATP-binding</keyword>
<dbReference type="InterPro" id="IPR012337">
    <property type="entry name" value="RNaseH-like_sf"/>
</dbReference>
<organism evidence="9 10">
    <name type="scientific">Rehmannia glutinosa</name>
    <name type="common">Chinese foxglove</name>
    <dbReference type="NCBI Taxonomy" id="99300"/>
    <lineage>
        <taxon>Eukaryota</taxon>
        <taxon>Viridiplantae</taxon>
        <taxon>Streptophyta</taxon>
        <taxon>Embryophyta</taxon>
        <taxon>Tracheophyta</taxon>
        <taxon>Spermatophyta</taxon>
        <taxon>Magnoliopsida</taxon>
        <taxon>eudicotyledons</taxon>
        <taxon>Gunneridae</taxon>
        <taxon>Pentapetalae</taxon>
        <taxon>asterids</taxon>
        <taxon>lamiids</taxon>
        <taxon>Lamiales</taxon>
        <taxon>Orobanchaceae</taxon>
        <taxon>Rehmannieae</taxon>
        <taxon>Rehmannia</taxon>
    </lineage>
</organism>
<dbReference type="SUPFAM" id="SSF56112">
    <property type="entry name" value="Protein kinase-like (PK-like)"/>
    <property type="match status" value="1"/>
</dbReference>
<evidence type="ECO:0000313" key="9">
    <source>
        <dbReference type="EMBL" id="KAK6132891.1"/>
    </source>
</evidence>
<dbReference type="InterPro" id="IPR008271">
    <property type="entry name" value="Ser/Thr_kinase_AS"/>
</dbReference>
<evidence type="ECO:0000256" key="4">
    <source>
        <dbReference type="ARBA" id="ARBA00022777"/>
    </source>
</evidence>
<dbReference type="Gene3D" id="1.10.150.20">
    <property type="entry name" value="5' to 3' exonuclease, C-terminal subdomain"/>
    <property type="match status" value="1"/>
</dbReference>
<dbReference type="PROSITE" id="PS00107">
    <property type="entry name" value="PROTEIN_KINASE_ATP"/>
    <property type="match status" value="1"/>
</dbReference>
<dbReference type="PROSITE" id="PS50011">
    <property type="entry name" value="PROTEIN_KINASE_DOM"/>
    <property type="match status" value="1"/>
</dbReference>
<dbReference type="PRINTS" id="PR00868">
    <property type="entry name" value="DNAPOLI"/>
</dbReference>
<keyword evidence="2" id="KW-0235">DNA replication</keyword>
<dbReference type="Gene3D" id="3.30.70.370">
    <property type="match status" value="1"/>
</dbReference>
<dbReference type="SUPFAM" id="SSF56672">
    <property type="entry name" value="DNA/RNA polymerases"/>
    <property type="match status" value="1"/>
</dbReference>
<keyword evidence="1" id="KW-0808">Transferase</keyword>
<protein>
    <recommendedName>
        <fullName evidence="8">Protein kinase domain-containing protein</fullName>
    </recommendedName>
</protein>
<dbReference type="PROSITE" id="PS00108">
    <property type="entry name" value="PROTEIN_KINASE_ST"/>
    <property type="match status" value="1"/>
</dbReference>
<evidence type="ECO:0000313" key="10">
    <source>
        <dbReference type="Proteomes" id="UP001318860"/>
    </source>
</evidence>
<feature type="binding site" evidence="6">
    <location>
        <position position="82"/>
    </location>
    <ligand>
        <name>ATP</name>
        <dbReference type="ChEBI" id="CHEBI:30616"/>
    </ligand>
</feature>
<dbReference type="CDD" id="cd14066">
    <property type="entry name" value="STKc_IRAK"/>
    <property type="match status" value="1"/>
</dbReference>
<dbReference type="InterPro" id="IPR043502">
    <property type="entry name" value="DNA/RNA_pol_sf"/>
</dbReference>
<dbReference type="Gene3D" id="1.20.1060.10">
    <property type="entry name" value="Taq DNA Polymerase, Chain T, domain 4"/>
    <property type="match status" value="1"/>
</dbReference>
<evidence type="ECO:0000259" key="8">
    <source>
        <dbReference type="PROSITE" id="PS50011"/>
    </source>
</evidence>
<proteinExistence type="predicted"/>
<dbReference type="Gene3D" id="3.30.420.10">
    <property type="entry name" value="Ribonuclease H-like superfamily/Ribonuclease H"/>
    <property type="match status" value="1"/>
</dbReference>
<dbReference type="Gene3D" id="1.10.510.10">
    <property type="entry name" value="Transferase(Phosphotransferase) domain 1"/>
    <property type="match status" value="1"/>
</dbReference>
<dbReference type="InterPro" id="IPR011009">
    <property type="entry name" value="Kinase-like_dom_sf"/>
</dbReference>
<dbReference type="CDD" id="cd08640">
    <property type="entry name" value="DNA_pol_A_plastid_like"/>
    <property type="match status" value="1"/>
</dbReference>
<sequence>MTMLIQNLMITELNKANGSKRRYIAEEIAKLGKGNISAEIFTYKELSAATQNFNPESLIGEGGFGRVYKGYLESKKIEVAVKQLDRNGFQGNKEFLVEVLVLSLLHHPNLVNLVGYCAEGNQRVLVYEYMLNGSLEDHLLNISPETKPLDWNTRMKIAEGAARGLEYLHETANPPVIYRDFKASNILLDANFNPRLSDFGLAKLGPVGENTHVSTRVMGTYGYCAPEYASTGQLTTKSDVYSFGVVFLEIITGRRVIDTSRPSEEQNLITWAEPLFKDKKKFHLMADPLLEGNYPEKELYQALAVAAMCLQEEATTRPFISDVGLRLEDRAPQSANGRFPSGARNADILELNQRSSYGTFQHNESEMYHRQRSNFTYSQWKTPYVHREVKRREEDSMEIRYGLTAEDWGKATEECKMNKRLYAHRSNTSVNLKTLPEEDIAEKAKPGNRKIYKREGSGSRRMEKEYTGNVGQNGLRVSHNQKSLVQVGSSNISLYTNDDDNKMVVEGRLMTKVASPNGLENKGHRDSITDKDNVFDKKESVSADKKAISSDSFSETLNGKITASGGTELHERLSQVYDKVLVVDSIPAARDVVKMLTTQYKNFIHACDTEVANIDVKEETPVDHGEVICFSIYSGAQSDFGGGKSCVWVDVLDGGGKDLIREFAPFFEDPSIKKVNHFTAVYYKSVLGEQRGYSLEALTGDSAIMSDAKIGPELQRVERKLWICYSALDSISTLRLYESLEKKLLKTPWSVDGQYKGSMFNNYEKYLRPFGELLVKMETEGMLVDRSYLAEIEKVAKAEQQVAADRFRKWASKYCPDAKYMNVGSDAQLRQLFFGVYRTENDEELPENVTEKSSEESEATPSVGTNTSAYGAAYSAFGGGQAGIEACHAIAALCEVCSIDSLISNFILPLQGNHISGKNGRIHCSLNINTETGRLSARRPNLQNQPALEKDRYKIRQAFIAAPGNSLIVADYGQLELRILAHLANCKSMLDAFKAGGDFHSRTAMNMYPHIRDAVERKDVLLEWHPQSGEDKPPVPLLKDAFASERRKAKMLNFSIAYGKTTVGLARDWKVSREEAQETVNLWYSDRQEVLSWQEKRKQQARQYQLVHTLLGRARHFPSLKNCSSAHKHHIERAAINTPVQGSAADVAMCAMLQISKNARLKELGWRLLLQVHDEVILEGPTESAEEAKAIVVDCMSKPFDGENFLRVDLSVDAKCAQNWYSAK</sequence>
<evidence type="ECO:0000256" key="5">
    <source>
        <dbReference type="ARBA" id="ARBA00022840"/>
    </source>
</evidence>
<keyword evidence="10" id="KW-1185">Reference proteome</keyword>
<dbReference type="InterPro" id="IPR000719">
    <property type="entry name" value="Prot_kinase_dom"/>
</dbReference>
<feature type="domain" description="Protein kinase" evidence="8">
    <location>
        <begin position="53"/>
        <end position="339"/>
    </location>
</feature>
<evidence type="ECO:0000256" key="7">
    <source>
        <dbReference type="SAM" id="MobiDB-lite"/>
    </source>
</evidence>
<dbReference type="SUPFAM" id="SSF53098">
    <property type="entry name" value="Ribonuclease H-like"/>
    <property type="match status" value="1"/>
</dbReference>
<dbReference type="Pfam" id="PF00069">
    <property type="entry name" value="Pkinase"/>
    <property type="match status" value="1"/>
</dbReference>
<evidence type="ECO:0000256" key="1">
    <source>
        <dbReference type="ARBA" id="ARBA00022679"/>
    </source>
</evidence>
<reference evidence="9 10" key="1">
    <citation type="journal article" date="2021" name="Comput. Struct. Biotechnol. J.">
        <title>De novo genome assembly of the potent medicinal plant Rehmannia glutinosa using nanopore technology.</title>
        <authorList>
            <person name="Ma L."/>
            <person name="Dong C."/>
            <person name="Song C."/>
            <person name="Wang X."/>
            <person name="Zheng X."/>
            <person name="Niu Y."/>
            <person name="Chen S."/>
            <person name="Feng W."/>
        </authorList>
    </citation>
    <scope>NUCLEOTIDE SEQUENCE [LARGE SCALE GENOMIC DNA]</scope>
    <source>
        <strain evidence="9">DH-2019</strain>
    </source>
</reference>
<dbReference type="PANTHER" id="PTHR10133">
    <property type="entry name" value="DNA POLYMERASE I"/>
    <property type="match status" value="1"/>
</dbReference>
<comment type="caution">
    <text evidence="9">The sequence shown here is derived from an EMBL/GenBank/DDBJ whole genome shotgun (WGS) entry which is preliminary data.</text>
</comment>
<accession>A0ABR0VCR1</accession>
<dbReference type="Proteomes" id="UP001318860">
    <property type="component" value="Unassembled WGS sequence"/>
</dbReference>
<dbReference type="InterPro" id="IPR002298">
    <property type="entry name" value="DNA_polymerase_A"/>
</dbReference>
<evidence type="ECO:0000256" key="6">
    <source>
        <dbReference type="PROSITE-ProRule" id="PRU10141"/>
    </source>
</evidence>